<reference evidence="2" key="1">
    <citation type="submission" date="2018-11" db="EMBL/GenBank/DDBJ databases">
        <title>FDA dAtabase for Regulatory Grade micrObial Sequences (FDA-ARGOS): Supporting development and validation of Infectious Disease Dx tests.</title>
        <authorList>
            <person name="Goldberg B."/>
            <person name="Campos J."/>
            <person name="Tallon L."/>
            <person name="Sadzewicz L."/>
            <person name="Zhao X."/>
            <person name="Vavikolanu K."/>
            <person name="Mehta A."/>
            <person name="Aluvathingal J."/>
            <person name="Nadendla S."/>
            <person name="Geyer C."/>
            <person name="Nandy P."/>
            <person name="Yan Y."/>
            <person name="Sichtig H."/>
        </authorList>
    </citation>
    <scope>NUCLEOTIDE SEQUENCE [LARGE SCALE GENOMIC DNA]</scope>
    <source>
        <strain evidence="2">FDAARGOS_614</strain>
    </source>
</reference>
<accession>A0A3G8H379</accession>
<dbReference type="KEGG" id="cpau:EHF44_16755"/>
<evidence type="ECO:0000313" key="1">
    <source>
        <dbReference type="EMBL" id="AZG14937.1"/>
    </source>
</evidence>
<gene>
    <name evidence="1" type="ORF">EHF44_16755</name>
</gene>
<dbReference type="AlphaFoldDB" id="A0A3G8H379"/>
<organism evidence="1 2">
    <name type="scientific">Cupriavidus pauculus</name>
    <dbReference type="NCBI Taxonomy" id="82633"/>
    <lineage>
        <taxon>Bacteria</taxon>
        <taxon>Pseudomonadati</taxon>
        <taxon>Pseudomonadota</taxon>
        <taxon>Betaproteobacteria</taxon>
        <taxon>Burkholderiales</taxon>
        <taxon>Burkholderiaceae</taxon>
        <taxon>Cupriavidus</taxon>
    </lineage>
</organism>
<protein>
    <submittedName>
        <fullName evidence="1">Uncharacterized protein</fullName>
    </submittedName>
</protein>
<evidence type="ECO:0000313" key="2">
    <source>
        <dbReference type="Proteomes" id="UP000270411"/>
    </source>
</evidence>
<proteinExistence type="predicted"/>
<name>A0A3G8H379_9BURK</name>
<dbReference type="OrthoDB" id="9134780at2"/>
<sequence>MDAAKLQDKIYAGYGKAAKRIGYVYDVFRPAGAADPLTAKVASLNASFSAQEWSYTRPGLPEKPYWYCLIDGRQTQLGDYLVRGGQIYFIGGMQDNLPIVAVECNRRIWVTRPTSDDDAVGDVGYGGLCAGDDEPVLGSPGGLGGWPCAELFGGKTRTHAELPASGDEHGFRIWLPVSVPIVIASGDIVVDDLGRRFSVGGAERSEQMWRLDLTEVHV</sequence>
<dbReference type="RefSeq" id="WP_124684689.1">
    <property type="nucleotide sequence ID" value="NZ_CP033969.1"/>
</dbReference>
<dbReference type="EMBL" id="CP033969">
    <property type="protein sequence ID" value="AZG14937.1"/>
    <property type="molecule type" value="Genomic_DNA"/>
</dbReference>
<dbReference type="Proteomes" id="UP000270411">
    <property type="component" value="Chromosome 1"/>
</dbReference>